<keyword evidence="5" id="KW-1133">Transmembrane helix</keyword>
<keyword evidence="3" id="KW-0325">Glycoprotein</keyword>
<evidence type="ECO:0000313" key="7">
    <source>
        <dbReference type="EMBL" id="CAF1631076.1"/>
    </source>
</evidence>
<name>A0A816D354_9BILA</name>
<evidence type="ECO:0000256" key="5">
    <source>
        <dbReference type="SAM" id="Phobius"/>
    </source>
</evidence>
<gene>
    <name evidence="7" type="ORF">JXQ802_LOCUS51807</name>
    <name evidence="6" type="ORF">PYM288_LOCUS35543</name>
</gene>
<dbReference type="EMBL" id="CAJNOL010007767">
    <property type="protein sequence ID" value="CAF1631076.1"/>
    <property type="molecule type" value="Genomic_DNA"/>
</dbReference>
<keyword evidence="1" id="KW-0297">G-protein coupled receptor</keyword>
<evidence type="ECO:0000313" key="6">
    <source>
        <dbReference type="EMBL" id="CAF1425153.1"/>
    </source>
</evidence>
<dbReference type="AlphaFoldDB" id="A0A816D354"/>
<sequence>KIHFKNFPQNRINDRLQDSPQLCGPTIEILGIRKEEEDNQSEYITEYIKQFSKLEKDYFHGYVYDTIWSLTYLYQSHLLIFISISICSGIGLFISWTFLDFNIHFRSHRYIRMSSPTLDNIILAGLENKMETINYYPSDTTIGSILFNNYISEEIRCLTVKELTSSQSIDRLGASVSDSPYDLALGSFDKKMIVVLLVIKGFVVCPWHLGHI</sequence>
<dbReference type="GO" id="GO:0007214">
    <property type="term" value="P:gamma-aminobutyric acid signaling pathway"/>
    <property type="evidence" value="ECO:0007669"/>
    <property type="project" value="TreeGrafter"/>
</dbReference>
<evidence type="ECO:0000256" key="2">
    <source>
        <dbReference type="ARBA" id="ARBA00023170"/>
    </source>
</evidence>
<reference evidence="7" key="1">
    <citation type="submission" date="2021-02" db="EMBL/GenBank/DDBJ databases">
        <authorList>
            <person name="Nowell W R."/>
        </authorList>
    </citation>
    <scope>NUCLEOTIDE SEQUENCE</scope>
</reference>
<feature type="transmembrane region" description="Helical" evidence="5">
    <location>
        <begin position="78"/>
        <end position="99"/>
    </location>
</feature>
<protein>
    <submittedName>
        <fullName evidence="7">Uncharacterized protein</fullName>
    </submittedName>
</protein>
<dbReference type="PANTHER" id="PTHR10519">
    <property type="entry name" value="GABA-B RECEPTOR"/>
    <property type="match status" value="1"/>
</dbReference>
<dbReference type="GO" id="GO:0038039">
    <property type="term" value="C:G protein-coupled receptor heterodimeric complex"/>
    <property type="evidence" value="ECO:0007669"/>
    <property type="project" value="TreeGrafter"/>
</dbReference>
<accession>A0A816D354</accession>
<evidence type="ECO:0000256" key="3">
    <source>
        <dbReference type="ARBA" id="ARBA00023180"/>
    </source>
</evidence>
<feature type="non-terminal residue" evidence="7">
    <location>
        <position position="1"/>
    </location>
</feature>
<keyword evidence="2" id="KW-0675">Receptor</keyword>
<comment type="caution">
    <text evidence="7">The sequence shown here is derived from an EMBL/GenBank/DDBJ whole genome shotgun (WGS) entry which is preliminary data.</text>
</comment>
<dbReference type="PANTHER" id="PTHR10519:SF20">
    <property type="entry name" value="G-PROTEIN COUPLED RECEPTOR 156-RELATED"/>
    <property type="match status" value="1"/>
</dbReference>
<dbReference type="Proteomes" id="UP000663870">
    <property type="component" value="Unassembled WGS sequence"/>
</dbReference>
<evidence type="ECO:0000256" key="1">
    <source>
        <dbReference type="ARBA" id="ARBA00023040"/>
    </source>
</evidence>
<evidence type="ECO:0000256" key="4">
    <source>
        <dbReference type="ARBA" id="ARBA00023224"/>
    </source>
</evidence>
<keyword evidence="5" id="KW-0812">Transmembrane</keyword>
<dbReference type="Proteomes" id="UP000663854">
    <property type="component" value="Unassembled WGS sequence"/>
</dbReference>
<organism evidence="7 8">
    <name type="scientific">Rotaria sordida</name>
    <dbReference type="NCBI Taxonomy" id="392033"/>
    <lineage>
        <taxon>Eukaryota</taxon>
        <taxon>Metazoa</taxon>
        <taxon>Spiralia</taxon>
        <taxon>Gnathifera</taxon>
        <taxon>Rotifera</taxon>
        <taxon>Eurotatoria</taxon>
        <taxon>Bdelloidea</taxon>
        <taxon>Philodinida</taxon>
        <taxon>Philodinidae</taxon>
        <taxon>Rotaria</taxon>
    </lineage>
</organism>
<dbReference type="GO" id="GO:0004965">
    <property type="term" value="F:G protein-coupled GABA receptor activity"/>
    <property type="evidence" value="ECO:0007669"/>
    <property type="project" value="InterPro"/>
</dbReference>
<keyword evidence="8" id="KW-1185">Reference proteome</keyword>
<keyword evidence="5" id="KW-0472">Membrane</keyword>
<proteinExistence type="predicted"/>
<dbReference type="InterPro" id="IPR002455">
    <property type="entry name" value="GPCR3_GABA-B"/>
</dbReference>
<keyword evidence="4" id="KW-0807">Transducer</keyword>
<evidence type="ECO:0000313" key="8">
    <source>
        <dbReference type="Proteomes" id="UP000663870"/>
    </source>
</evidence>
<dbReference type="EMBL" id="CAJNOH010006207">
    <property type="protein sequence ID" value="CAF1425153.1"/>
    <property type="molecule type" value="Genomic_DNA"/>
</dbReference>